<evidence type="ECO:0000313" key="2">
    <source>
        <dbReference type="EMBL" id="TEB29804.1"/>
    </source>
</evidence>
<feature type="compositionally biased region" description="Basic and acidic residues" evidence="1">
    <location>
        <begin position="112"/>
        <end position="127"/>
    </location>
</feature>
<feature type="region of interest" description="Disordered" evidence="1">
    <location>
        <begin position="31"/>
        <end position="144"/>
    </location>
</feature>
<evidence type="ECO:0000313" key="3">
    <source>
        <dbReference type="Proteomes" id="UP000298030"/>
    </source>
</evidence>
<name>A0A4Y7T775_COPMI</name>
<accession>A0A4Y7T775</accession>
<dbReference type="EMBL" id="QPFP01000025">
    <property type="protein sequence ID" value="TEB29804.1"/>
    <property type="molecule type" value="Genomic_DNA"/>
</dbReference>
<keyword evidence="3" id="KW-1185">Reference proteome</keyword>
<reference evidence="2 3" key="1">
    <citation type="journal article" date="2019" name="Nat. Ecol. Evol.">
        <title>Megaphylogeny resolves global patterns of mushroom evolution.</title>
        <authorList>
            <person name="Varga T."/>
            <person name="Krizsan K."/>
            <person name="Foldi C."/>
            <person name="Dima B."/>
            <person name="Sanchez-Garcia M."/>
            <person name="Sanchez-Ramirez S."/>
            <person name="Szollosi G.J."/>
            <person name="Szarkandi J.G."/>
            <person name="Papp V."/>
            <person name="Albert L."/>
            <person name="Andreopoulos W."/>
            <person name="Angelini C."/>
            <person name="Antonin V."/>
            <person name="Barry K.W."/>
            <person name="Bougher N.L."/>
            <person name="Buchanan P."/>
            <person name="Buyck B."/>
            <person name="Bense V."/>
            <person name="Catcheside P."/>
            <person name="Chovatia M."/>
            <person name="Cooper J."/>
            <person name="Damon W."/>
            <person name="Desjardin D."/>
            <person name="Finy P."/>
            <person name="Geml J."/>
            <person name="Haridas S."/>
            <person name="Hughes K."/>
            <person name="Justo A."/>
            <person name="Karasinski D."/>
            <person name="Kautmanova I."/>
            <person name="Kiss B."/>
            <person name="Kocsube S."/>
            <person name="Kotiranta H."/>
            <person name="LaButti K.M."/>
            <person name="Lechner B.E."/>
            <person name="Liimatainen K."/>
            <person name="Lipzen A."/>
            <person name="Lukacs Z."/>
            <person name="Mihaltcheva S."/>
            <person name="Morgado L.N."/>
            <person name="Niskanen T."/>
            <person name="Noordeloos M.E."/>
            <person name="Ohm R.A."/>
            <person name="Ortiz-Santana B."/>
            <person name="Ovrebo C."/>
            <person name="Racz N."/>
            <person name="Riley R."/>
            <person name="Savchenko A."/>
            <person name="Shiryaev A."/>
            <person name="Soop K."/>
            <person name="Spirin V."/>
            <person name="Szebenyi C."/>
            <person name="Tomsovsky M."/>
            <person name="Tulloss R.E."/>
            <person name="Uehling J."/>
            <person name="Grigoriev I.V."/>
            <person name="Vagvolgyi C."/>
            <person name="Papp T."/>
            <person name="Martin F.M."/>
            <person name="Miettinen O."/>
            <person name="Hibbett D.S."/>
            <person name="Nagy L.G."/>
        </authorList>
    </citation>
    <scope>NUCLEOTIDE SEQUENCE [LARGE SCALE GENOMIC DNA]</scope>
    <source>
        <strain evidence="2 3">FP101781</strain>
    </source>
</reference>
<evidence type="ECO:0000256" key="1">
    <source>
        <dbReference type="SAM" id="MobiDB-lite"/>
    </source>
</evidence>
<dbReference type="Proteomes" id="UP000298030">
    <property type="component" value="Unassembled WGS sequence"/>
</dbReference>
<proteinExistence type="predicted"/>
<comment type="caution">
    <text evidence="2">The sequence shown here is derived from an EMBL/GenBank/DDBJ whole genome shotgun (WGS) entry which is preliminary data.</text>
</comment>
<organism evidence="2 3">
    <name type="scientific">Coprinellus micaceus</name>
    <name type="common">Glistening ink-cap mushroom</name>
    <name type="synonym">Coprinus micaceus</name>
    <dbReference type="NCBI Taxonomy" id="71717"/>
    <lineage>
        <taxon>Eukaryota</taxon>
        <taxon>Fungi</taxon>
        <taxon>Dikarya</taxon>
        <taxon>Basidiomycota</taxon>
        <taxon>Agaricomycotina</taxon>
        <taxon>Agaricomycetes</taxon>
        <taxon>Agaricomycetidae</taxon>
        <taxon>Agaricales</taxon>
        <taxon>Agaricineae</taxon>
        <taxon>Psathyrellaceae</taxon>
        <taxon>Coprinellus</taxon>
    </lineage>
</organism>
<gene>
    <name evidence="2" type="ORF">FA13DRAFT_596004</name>
</gene>
<protein>
    <submittedName>
        <fullName evidence="2">Uncharacterized protein</fullName>
    </submittedName>
</protein>
<dbReference type="AlphaFoldDB" id="A0A4Y7T775"/>
<feature type="compositionally biased region" description="Polar residues" evidence="1">
    <location>
        <begin position="38"/>
        <end position="50"/>
    </location>
</feature>
<sequence length="144" mass="15265">MKEDPSSSTSLLRTLRTSAWFDADSDTASFSGFVIDGLSSSREGRTPSSTARDERLGMTMGRMRRGEGGEGTPEVGEGILPEDREGEESEGFHGGGSGTTGSSSPPSRMTRRTRESASSESVSRESQGEEGTLLWIAPEGIGQK</sequence>